<dbReference type="EMBL" id="DVOS01000063">
    <property type="protein sequence ID" value="HIV23821.1"/>
    <property type="molecule type" value="Genomic_DNA"/>
</dbReference>
<dbReference type="CDD" id="cd07729">
    <property type="entry name" value="AHL_lactonase_MBL-fold"/>
    <property type="match status" value="1"/>
</dbReference>
<keyword evidence="3" id="KW-0479">Metal-binding</keyword>
<organism evidence="7 8">
    <name type="scientific">Candidatus Merdiplasma excrementigallinarum</name>
    <dbReference type="NCBI Taxonomy" id="2840864"/>
    <lineage>
        <taxon>Bacteria</taxon>
        <taxon>Bacillati</taxon>
        <taxon>Bacillota</taxon>
        <taxon>Clostridia</taxon>
        <taxon>Lachnospirales</taxon>
        <taxon>Lachnospiraceae</taxon>
        <taxon>Lachnospiraceae incertae sedis</taxon>
        <taxon>Candidatus Merdiplasma</taxon>
    </lineage>
</organism>
<accession>A0A9D1NZQ5</accession>
<dbReference type="Gene3D" id="3.60.15.10">
    <property type="entry name" value="Ribonuclease Z/Hydroxyacylglutathione hydrolase-like"/>
    <property type="match status" value="1"/>
</dbReference>
<evidence type="ECO:0000256" key="1">
    <source>
        <dbReference type="ARBA" id="ARBA00001947"/>
    </source>
</evidence>
<dbReference type="SUPFAM" id="SSF56281">
    <property type="entry name" value="Metallo-hydrolase/oxidoreductase"/>
    <property type="match status" value="1"/>
</dbReference>
<dbReference type="GO" id="GO:0016787">
    <property type="term" value="F:hydrolase activity"/>
    <property type="evidence" value="ECO:0007669"/>
    <property type="project" value="UniProtKB-KW"/>
</dbReference>
<dbReference type="InterPro" id="IPR001279">
    <property type="entry name" value="Metallo-B-lactamas"/>
</dbReference>
<name>A0A9D1NZQ5_9FIRM</name>
<comment type="cofactor">
    <cofactor evidence="1">
        <name>Zn(2+)</name>
        <dbReference type="ChEBI" id="CHEBI:29105"/>
    </cofactor>
</comment>
<evidence type="ECO:0000313" key="7">
    <source>
        <dbReference type="EMBL" id="HIV23821.1"/>
    </source>
</evidence>
<dbReference type="InterPro" id="IPR051013">
    <property type="entry name" value="MBL_superfamily_lactonases"/>
</dbReference>
<feature type="domain" description="Metallo-beta-lactamase" evidence="6">
    <location>
        <begin position="33"/>
        <end position="246"/>
    </location>
</feature>
<gene>
    <name evidence="7" type="ORF">IAC80_07745</name>
</gene>
<dbReference type="InterPro" id="IPR036866">
    <property type="entry name" value="RibonucZ/Hydroxyglut_hydro"/>
</dbReference>
<comment type="similarity">
    <text evidence="2">Belongs to the metallo-beta-lactamase superfamily.</text>
</comment>
<dbReference type="GO" id="GO:0046872">
    <property type="term" value="F:metal ion binding"/>
    <property type="evidence" value="ECO:0007669"/>
    <property type="project" value="UniProtKB-KW"/>
</dbReference>
<evidence type="ECO:0000259" key="6">
    <source>
        <dbReference type="SMART" id="SM00849"/>
    </source>
</evidence>
<keyword evidence="5" id="KW-0862">Zinc</keyword>
<proteinExistence type="inferred from homology"/>
<reference evidence="7" key="2">
    <citation type="journal article" date="2021" name="PeerJ">
        <title>Extensive microbial diversity within the chicken gut microbiome revealed by metagenomics and culture.</title>
        <authorList>
            <person name="Gilroy R."/>
            <person name="Ravi A."/>
            <person name="Getino M."/>
            <person name="Pursley I."/>
            <person name="Horton D.L."/>
            <person name="Alikhan N.F."/>
            <person name="Baker D."/>
            <person name="Gharbi K."/>
            <person name="Hall N."/>
            <person name="Watson M."/>
            <person name="Adriaenssens E.M."/>
            <person name="Foster-Nyarko E."/>
            <person name="Jarju S."/>
            <person name="Secka A."/>
            <person name="Antonio M."/>
            <person name="Oren A."/>
            <person name="Chaudhuri R.R."/>
            <person name="La Ragione R."/>
            <person name="Hildebrand F."/>
            <person name="Pallen M.J."/>
        </authorList>
    </citation>
    <scope>NUCLEOTIDE SEQUENCE</scope>
    <source>
        <strain evidence="7">ChiBcec6-7307</strain>
    </source>
</reference>
<reference evidence="7" key="1">
    <citation type="submission" date="2020-10" db="EMBL/GenBank/DDBJ databases">
        <authorList>
            <person name="Gilroy R."/>
        </authorList>
    </citation>
    <scope>NUCLEOTIDE SEQUENCE</scope>
    <source>
        <strain evidence="7">ChiBcec6-7307</strain>
    </source>
</reference>
<dbReference type="Proteomes" id="UP000886889">
    <property type="component" value="Unassembled WGS sequence"/>
</dbReference>
<protein>
    <submittedName>
        <fullName evidence="7">N-acyl homoserine lactonase family protein</fullName>
    </submittedName>
</protein>
<dbReference type="AlphaFoldDB" id="A0A9D1NZQ5"/>
<evidence type="ECO:0000256" key="3">
    <source>
        <dbReference type="ARBA" id="ARBA00022723"/>
    </source>
</evidence>
<evidence type="ECO:0000313" key="8">
    <source>
        <dbReference type="Proteomes" id="UP000886889"/>
    </source>
</evidence>
<dbReference type="PANTHER" id="PTHR42978">
    <property type="entry name" value="QUORUM-QUENCHING LACTONASE YTNP-RELATED-RELATED"/>
    <property type="match status" value="1"/>
</dbReference>
<keyword evidence="4" id="KW-0378">Hydrolase</keyword>
<dbReference type="PANTHER" id="PTHR42978:SF2">
    <property type="entry name" value="102 KBASES UNSTABLE REGION: FROM 1 TO 119443"/>
    <property type="match status" value="1"/>
</dbReference>
<evidence type="ECO:0000256" key="5">
    <source>
        <dbReference type="ARBA" id="ARBA00022833"/>
    </source>
</evidence>
<sequence>MKLYVLDLGKIIMRGENPVISADHDGGEEPAIPIHAFLLDTPAGKILFDTGCHPQAMEGAWPAQMCTNPYVPGEGGKLLERLEQIGVKPEDISIVVASHLHLDHAGGIYLFPKAKVYVQQQELDRVLHDAATGTLEVFCVPCDVENWEKTGVKWEQVPSDVREIQLCPGVSILNFGPGHSYGMLGMYVELENERFLLASDAVYSREYYGPPAKLSGAVYDKEGYFSAIEYIREYAQRRQAEVLFGHDMEQFKGLKKSDRGFYE</sequence>
<evidence type="ECO:0000256" key="2">
    <source>
        <dbReference type="ARBA" id="ARBA00007749"/>
    </source>
</evidence>
<comment type="caution">
    <text evidence="7">The sequence shown here is derived from an EMBL/GenBank/DDBJ whole genome shotgun (WGS) entry which is preliminary data.</text>
</comment>
<dbReference type="Pfam" id="PF00753">
    <property type="entry name" value="Lactamase_B"/>
    <property type="match status" value="1"/>
</dbReference>
<dbReference type="SMART" id="SM00849">
    <property type="entry name" value="Lactamase_B"/>
    <property type="match status" value="1"/>
</dbReference>
<evidence type="ECO:0000256" key="4">
    <source>
        <dbReference type="ARBA" id="ARBA00022801"/>
    </source>
</evidence>